<dbReference type="KEGG" id="nps:KRR39_17815"/>
<dbReference type="Proteomes" id="UP000683575">
    <property type="component" value="Chromosome"/>
</dbReference>
<accession>A0A975SXL8</accession>
<evidence type="ECO:0000256" key="1">
    <source>
        <dbReference type="SAM" id="MobiDB-lite"/>
    </source>
</evidence>
<protein>
    <recommendedName>
        <fullName evidence="4">Hemerythrin domain-containing protein</fullName>
    </recommendedName>
</protein>
<sequence>MTHGASLAMTVEATHRSLEERVAAARAPSPGRPRDTPDAFLAATSRHLAAVEAVLVPRVRKQSPAGALLSVEYLEAARSLEQTLTLVKARLYGEAHAARLPWPRLWDVVQRQLSEHNRLEIRLVDDLIRYDEPEDLDGLAQRVFDAETRAPTRPHPHLPHTGRASPVARRLWAVADRFWDKAEGRVVPAPVRPVPHRHDSLLGQYLVGDPHFQEDARMVEPRHHRR</sequence>
<gene>
    <name evidence="2" type="ORF">KRR39_17815</name>
</gene>
<dbReference type="RefSeq" id="WP_216938816.1">
    <property type="nucleotide sequence ID" value="NZ_CP077062.1"/>
</dbReference>
<name>A0A975SXL8_9ACTN</name>
<evidence type="ECO:0000313" key="3">
    <source>
        <dbReference type="Proteomes" id="UP000683575"/>
    </source>
</evidence>
<keyword evidence="3" id="KW-1185">Reference proteome</keyword>
<evidence type="ECO:0008006" key="4">
    <source>
        <dbReference type="Google" id="ProtNLM"/>
    </source>
</evidence>
<proteinExistence type="predicted"/>
<organism evidence="2 3">
    <name type="scientific">Nocardioides panacis</name>
    <dbReference type="NCBI Taxonomy" id="2849501"/>
    <lineage>
        <taxon>Bacteria</taxon>
        <taxon>Bacillati</taxon>
        <taxon>Actinomycetota</taxon>
        <taxon>Actinomycetes</taxon>
        <taxon>Propionibacteriales</taxon>
        <taxon>Nocardioidaceae</taxon>
        <taxon>Nocardioides</taxon>
    </lineage>
</organism>
<reference evidence="2" key="1">
    <citation type="submission" date="2021-06" db="EMBL/GenBank/DDBJ databases">
        <title>Complete genome sequence of Nocardioides sp. G188.</title>
        <authorList>
            <person name="Im W.-T."/>
        </authorList>
    </citation>
    <scope>NUCLEOTIDE SEQUENCE</scope>
    <source>
        <strain evidence="2">G188</strain>
    </source>
</reference>
<feature type="region of interest" description="Disordered" evidence="1">
    <location>
        <begin position="18"/>
        <end position="37"/>
    </location>
</feature>
<dbReference type="EMBL" id="CP077062">
    <property type="protein sequence ID" value="QWZ07305.1"/>
    <property type="molecule type" value="Genomic_DNA"/>
</dbReference>
<dbReference type="AlphaFoldDB" id="A0A975SXL8"/>
<evidence type="ECO:0000313" key="2">
    <source>
        <dbReference type="EMBL" id="QWZ07305.1"/>
    </source>
</evidence>